<name>A0ABX0CGV6_9NOCA</name>
<reference evidence="3 4" key="1">
    <citation type="submission" date="2020-01" db="EMBL/GenBank/DDBJ databases">
        <title>Genetics and antimicrobial susceptibilities of Nocardia species isolated from the soil; a comparison with species isolated from humans.</title>
        <authorList>
            <person name="Carrasco G."/>
            <person name="Monzon S."/>
            <person name="Sansegundo M."/>
            <person name="Garcia E."/>
            <person name="Garrido N."/>
            <person name="Medina M.J."/>
            <person name="Villalon P."/>
            <person name="Ramirez-Arocha A.C."/>
            <person name="Jimenez P."/>
            <person name="Cuesta I."/>
            <person name="Valdezate S."/>
        </authorList>
    </citation>
    <scope>NUCLEOTIDE SEQUENCE [LARGE SCALE GENOMIC DNA]</scope>
    <source>
        <strain evidence="3 4">CNM20110649</strain>
    </source>
</reference>
<organism evidence="3 4">
    <name type="scientific">Nocardia cyriacigeorgica</name>
    <dbReference type="NCBI Taxonomy" id="135487"/>
    <lineage>
        <taxon>Bacteria</taxon>
        <taxon>Bacillati</taxon>
        <taxon>Actinomycetota</taxon>
        <taxon>Actinomycetes</taxon>
        <taxon>Mycobacteriales</taxon>
        <taxon>Nocardiaceae</taxon>
        <taxon>Nocardia</taxon>
    </lineage>
</organism>
<protein>
    <submittedName>
        <fullName evidence="3">Uncharacterized protein</fullName>
    </submittedName>
</protein>
<evidence type="ECO:0000313" key="4">
    <source>
        <dbReference type="Proteomes" id="UP000470876"/>
    </source>
</evidence>
<feature type="compositionally biased region" description="Pro residues" evidence="1">
    <location>
        <begin position="1"/>
        <end position="33"/>
    </location>
</feature>
<gene>
    <name evidence="3" type="ORF">GV794_08950</name>
</gene>
<evidence type="ECO:0000256" key="1">
    <source>
        <dbReference type="SAM" id="MobiDB-lite"/>
    </source>
</evidence>
<evidence type="ECO:0000313" key="3">
    <source>
        <dbReference type="EMBL" id="NEW55778.1"/>
    </source>
</evidence>
<keyword evidence="2" id="KW-1133">Transmembrane helix</keyword>
<dbReference type="Proteomes" id="UP000470876">
    <property type="component" value="Unassembled WGS sequence"/>
</dbReference>
<feature type="region of interest" description="Disordered" evidence="1">
    <location>
        <begin position="1"/>
        <end position="37"/>
    </location>
</feature>
<sequence>MSAPRPPGGPGLPPPHQAPWPPQPPYQQTPPPGGGAGRKVLGGILGFVGVLALVGGGVLAENAYSNHQQLLPNAAYGENLWRDEPVDKVFPETLGGRTGYGGGLYDPEQAIWNRVGISADTECDKGLTRHTLEAAQTNGCKAVLRATYVDTTANMVATVALIVLPMGPEESGPKNKVADVYLDNRLIEGAVAPYAVPDTLAAGWKDRNGSYLHAMYGNEFPYAIGASIGSVDGYVAGELPEEWGELGGQDTDRDAWHANAQDLVDLFSGHLVELKNGDLR</sequence>
<accession>A0ABX0CGV6</accession>
<keyword evidence="2" id="KW-0472">Membrane</keyword>
<dbReference type="EMBL" id="JAAGUX010000011">
    <property type="protein sequence ID" value="NEW55778.1"/>
    <property type="molecule type" value="Genomic_DNA"/>
</dbReference>
<comment type="caution">
    <text evidence="3">The sequence shown here is derived from an EMBL/GenBank/DDBJ whole genome shotgun (WGS) entry which is preliminary data.</text>
</comment>
<evidence type="ECO:0000256" key="2">
    <source>
        <dbReference type="SAM" id="Phobius"/>
    </source>
</evidence>
<feature type="transmembrane region" description="Helical" evidence="2">
    <location>
        <begin position="40"/>
        <end position="60"/>
    </location>
</feature>
<proteinExistence type="predicted"/>
<keyword evidence="2" id="KW-0812">Transmembrane</keyword>
<dbReference type="RefSeq" id="WP_163825349.1">
    <property type="nucleotide sequence ID" value="NZ_JAAGUX010000011.1"/>
</dbReference>
<keyword evidence="4" id="KW-1185">Reference proteome</keyword>